<evidence type="ECO:0000256" key="1">
    <source>
        <dbReference type="ARBA" id="ARBA00004370"/>
    </source>
</evidence>
<sequence>MIDFVGAIFAILVAVGGIMGYVRARSRMSLYSGILFGVALGVGALLNSMSDPLPIVQLAVLAVLIMVMLYRYWSTRAFMPAGMIILLSFGVVVWTCVVYRDYLSMGWMRGVTNHDRNLTVIIVDENSKLE</sequence>
<dbReference type="AlphaFoldDB" id="A0A182JBY6"/>
<organism evidence="6">
    <name type="scientific">Anopheles atroparvus</name>
    <name type="common">European mosquito</name>
    <dbReference type="NCBI Taxonomy" id="41427"/>
    <lineage>
        <taxon>Eukaryota</taxon>
        <taxon>Metazoa</taxon>
        <taxon>Ecdysozoa</taxon>
        <taxon>Arthropoda</taxon>
        <taxon>Hexapoda</taxon>
        <taxon>Insecta</taxon>
        <taxon>Pterygota</taxon>
        <taxon>Neoptera</taxon>
        <taxon>Endopterygota</taxon>
        <taxon>Diptera</taxon>
        <taxon>Nematocera</taxon>
        <taxon>Culicoidea</taxon>
        <taxon>Culicidae</taxon>
        <taxon>Anophelinae</taxon>
        <taxon>Anopheles</taxon>
    </lineage>
</organism>
<protein>
    <submittedName>
        <fullName evidence="6">Uncharacterized protein</fullName>
    </submittedName>
</protein>
<evidence type="ECO:0000256" key="5">
    <source>
        <dbReference type="ARBA" id="ARBA00023136"/>
    </source>
</evidence>
<evidence type="ECO:0000256" key="4">
    <source>
        <dbReference type="ARBA" id="ARBA00022989"/>
    </source>
</evidence>
<dbReference type="Pfam" id="PF03647">
    <property type="entry name" value="Tmemb_14"/>
    <property type="match status" value="1"/>
</dbReference>
<dbReference type="GO" id="GO:0031966">
    <property type="term" value="C:mitochondrial membrane"/>
    <property type="evidence" value="ECO:0007669"/>
    <property type="project" value="TreeGrafter"/>
</dbReference>
<keyword evidence="4" id="KW-1133">Transmembrane helix</keyword>
<accession>A0A182JBY6</accession>
<dbReference type="PANTHER" id="PTHR12668">
    <property type="entry name" value="TRANSMEMBRANE PROTEIN 14, 15"/>
    <property type="match status" value="1"/>
</dbReference>
<keyword evidence="5" id="KW-0472">Membrane</keyword>
<comment type="subcellular location">
    <subcellularLocation>
        <location evidence="1">Membrane</location>
    </subcellularLocation>
</comment>
<dbReference type="EnsemblMetazoa" id="AATE015219-RA">
    <property type="protein sequence ID" value="AATE015219-PA.1"/>
    <property type="gene ID" value="AATE015219"/>
</dbReference>
<reference evidence="6" key="1">
    <citation type="submission" date="2022-08" db="UniProtKB">
        <authorList>
            <consortium name="EnsemblMetazoa"/>
        </authorList>
    </citation>
    <scope>IDENTIFICATION</scope>
    <source>
        <strain evidence="6">EBRO</strain>
    </source>
</reference>
<keyword evidence="3" id="KW-0812">Transmembrane</keyword>
<evidence type="ECO:0000256" key="2">
    <source>
        <dbReference type="ARBA" id="ARBA00007590"/>
    </source>
</evidence>
<dbReference type="PANTHER" id="PTHR12668:SF43">
    <property type="entry name" value="TRANSMEMBRANE PROTEIN 14 HOMOLOG"/>
    <property type="match status" value="1"/>
</dbReference>
<evidence type="ECO:0000256" key="3">
    <source>
        <dbReference type="ARBA" id="ARBA00022692"/>
    </source>
</evidence>
<dbReference type="InterPro" id="IPR005349">
    <property type="entry name" value="TMEM14"/>
</dbReference>
<proteinExistence type="inferred from homology"/>
<dbReference type="Gene3D" id="1.10.10.1740">
    <property type="entry name" value="Transmembrane protein 14-like"/>
    <property type="match status" value="1"/>
</dbReference>
<evidence type="ECO:0000313" key="6">
    <source>
        <dbReference type="EnsemblMetazoa" id="AATE015219-PA.1"/>
    </source>
</evidence>
<name>A0A182JBY6_ANOAO</name>
<comment type="similarity">
    <text evidence="2">Belongs to the TMEM14 family.</text>
</comment>
<dbReference type="VEuPathDB" id="VectorBase:AATE015219"/>
<dbReference type="GO" id="GO:0070453">
    <property type="term" value="P:regulation of heme biosynthetic process"/>
    <property type="evidence" value="ECO:0007669"/>
    <property type="project" value="TreeGrafter"/>
</dbReference>
<dbReference type="InterPro" id="IPR044890">
    <property type="entry name" value="TMEM14_sf"/>
</dbReference>